<dbReference type="AlphaFoldDB" id="A0AAV0L636"/>
<name>A0AAV0L636_9ROSI</name>
<protein>
    <recommendedName>
        <fullName evidence="2">DUF4283 domain-containing protein</fullName>
    </recommendedName>
</protein>
<dbReference type="PANTHER" id="PTHR31286">
    <property type="entry name" value="GLYCINE-RICH CELL WALL STRUCTURAL PROTEIN 1.8-LIKE"/>
    <property type="match status" value="1"/>
</dbReference>
<evidence type="ECO:0000256" key="1">
    <source>
        <dbReference type="SAM" id="MobiDB-lite"/>
    </source>
</evidence>
<keyword evidence="4" id="KW-1185">Reference proteome</keyword>
<reference evidence="3" key="1">
    <citation type="submission" date="2022-08" db="EMBL/GenBank/DDBJ databases">
        <authorList>
            <person name="Gutierrez-Valencia J."/>
        </authorList>
    </citation>
    <scope>NUCLEOTIDE SEQUENCE</scope>
</reference>
<evidence type="ECO:0000313" key="4">
    <source>
        <dbReference type="Proteomes" id="UP001154282"/>
    </source>
</evidence>
<evidence type="ECO:0000259" key="2">
    <source>
        <dbReference type="Pfam" id="PF14111"/>
    </source>
</evidence>
<feature type="region of interest" description="Disordered" evidence="1">
    <location>
        <begin position="346"/>
        <end position="532"/>
    </location>
</feature>
<dbReference type="Proteomes" id="UP001154282">
    <property type="component" value="Unassembled WGS sequence"/>
</dbReference>
<accession>A0AAV0L636</accession>
<evidence type="ECO:0000313" key="3">
    <source>
        <dbReference type="EMBL" id="CAI0429817.1"/>
    </source>
</evidence>
<feature type="compositionally biased region" description="Polar residues" evidence="1">
    <location>
        <begin position="19"/>
        <end position="36"/>
    </location>
</feature>
<dbReference type="PANTHER" id="PTHR31286:SF99">
    <property type="entry name" value="DUF4283 DOMAIN-CONTAINING PROTEIN"/>
    <property type="match status" value="1"/>
</dbReference>
<comment type="caution">
    <text evidence="3">The sequence shown here is derived from an EMBL/GenBank/DDBJ whole genome shotgun (WGS) entry which is preliminary data.</text>
</comment>
<feature type="compositionally biased region" description="Polar residues" evidence="1">
    <location>
        <begin position="492"/>
        <end position="506"/>
    </location>
</feature>
<organism evidence="3 4">
    <name type="scientific">Linum tenue</name>
    <dbReference type="NCBI Taxonomy" id="586396"/>
    <lineage>
        <taxon>Eukaryota</taxon>
        <taxon>Viridiplantae</taxon>
        <taxon>Streptophyta</taxon>
        <taxon>Embryophyta</taxon>
        <taxon>Tracheophyta</taxon>
        <taxon>Spermatophyta</taxon>
        <taxon>Magnoliopsida</taxon>
        <taxon>eudicotyledons</taxon>
        <taxon>Gunneridae</taxon>
        <taxon>Pentapetalae</taxon>
        <taxon>rosids</taxon>
        <taxon>fabids</taxon>
        <taxon>Malpighiales</taxon>
        <taxon>Linaceae</taxon>
        <taxon>Linum</taxon>
    </lineage>
</organism>
<sequence>MPAVQVPLASGGSPASPATELTSGQRRPPSATSSPNAKGEKEAQQSKKRAKPTVTIPTVQGDTDVILEDVQETTGAKQNPASPRPTVWGTGTSAARRLFGEGTRLDRWYTADSDSEDVAAAILEDGREGGLGEEEDDPLCPQVYFSAAEERRYSREWRSALIVKVLGKSSSYTGISKRLDTIWAKASGIQVASAKNGYYVVRFTSGIDYERAVTGGPWMMGDNYLTVHAWERDFNPYRHEIASTIVWARLLDITIHYFNTEAVMKIGQRIGKPIRVDQATSTGARLDYARVCVQVDLTKPLLSMFKINGVKYFIQYEGLEKICLECGRYCDRAQCTCRVSSEYMETDKGSAADKPKQAEPETPYGDWMIAKRKNRTNRKDSNSQSGKGQPKPMEGAPESPKGSRYNVLQDDDELVEDLNSSSEAPEKPPSTAKATSKGKSKEVEPRQPAALKTKAVFVEPAQEVEKQDGQMHREIQQQKGHESSGKKGLTFTGKQQASQLQNQNSCPLAHADSHHRVKRPMQSTYNRGMESV</sequence>
<proteinExistence type="predicted"/>
<feature type="region of interest" description="Disordered" evidence="1">
    <location>
        <begin position="1"/>
        <end position="61"/>
    </location>
</feature>
<dbReference type="InterPro" id="IPR025558">
    <property type="entry name" value="DUF4283"/>
</dbReference>
<gene>
    <name evidence="3" type="ORF">LITE_LOCUS22321</name>
</gene>
<dbReference type="EMBL" id="CAMGYJ010000006">
    <property type="protein sequence ID" value="CAI0429817.1"/>
    <property type="molecule type" value="Genomic_DNA"/>
</dbReference>
<feature type="domain" description="DUF4283" evidence="2">
    <location>
        <begin position="156"/>
        <end position="236"/>
    </location>
</feature>
<dbReference type="InterPro" id="IPR040256">
    <property type="entry name" value="At4g02000-like"/>
</dbReference>
<feature type="compositionally biased region" description="Basic and acidic residues" evidence="1">
    <location>
        <begin position="346"/>
        <end position="359"/>
    </location>
</feature>
<feature type="compositionally biased region" description="Basic and acidic residues" evidence="1">
    <location>
        <begin position="463"/>
        <end position="485"/>
    </location>
</feature>
<dbReference type="Pfam" id="PF14111">
    <property type="entry name" value="DUF4283"/>
    <property type="match status" value="1"/>
</dbReference>